<dbReference type="Gene3D" id="1.20.1250.20">
    <property type="entry name" value="MFS general substrate transporter like domains"/>
    <property type="match status" value="2"/>
</dbReference>
<evidence type="ECO:0000313" key="4">
    <source>
        <dbReference type="EMBL" id="CUA72369.1"/>
    </source>
</evidence>
<dbReference type="PANTHER" id="PTHR43702:SF3">
    <property type="entry name" value="PROTEIN TSGA"/>
    <property type="match status" value="1"/>
</dbReference>
<reference evidence="4 5" key="1">
    <citation type="submission" date="2015-07" db="EMBL/GenBank/DDBJ databases">
        <authorList>
            <person name="Noorani M."/>
        </authorList>
    </citation>
    <scope>NUCLEOTIDE SEQUENCE [LARGE SCALE GENOMIC DNA]</scope>
    <source>
        <strain evidence="4">BBA 69670</strain>
    </source>
</reference>
<evidence type="ECO:0000256" key="1">
    <source>
        <dbReference type="ARBA" id="ARBA00004429"/>
    </source>
</evidence>
<keyword evidence="3" id="KW-1133">Transmembrane helix</keyword>
<feature type="transmembrane region" description="Helical" evidence="3">
    <location>
        <begin position="202"/>
        <end position="221"/>
    </location>
</feature>
<feature type="transmembrane region" description="Helical" evidence="3">
    <location>
        <begin position="260"/>
        <end position="283"/>
    </location>
</feature>
<proteinExistence type="predicted"/>
<keyword evidence="3" id="KW-0472">Membrane</keyword>
<evidence type="ECO:0000256" key="3">
    <source>
        <dbReference type="SAM" id="Phobius"/>
    </source>
</evidence>
<dbReference type="InterPro" id="IPR050375">
    <property type="entry name" value="MFS_TsgA-like"/>
</dbReference>
<accession>A0A0K6G1X1</accession>
<organism evidence="4 5">
    <name type="scientific">Rhizoctonia solani</name>
    <dbReference type="NCBI Taxonomy" id="456999"/>
    <lineage>
        <taxon>Eukaryota</taxon>
        <taxon>Fungi</taxon>
        <taxon>Dikarya</taxon>
        <taxon>Basidiomycota</taxon>
        <taxon>Agaricomycotina</taxon>
        <taxon>Agaricomycetes</taxon>
        <taxon>Cantharellales</taxon>
        <taxon>Ceratobasidiaceae</taxon>
        <taxon>Rhizoctonia</taxon>
    </lineage>
</organism>
<dbReference type="Proteomes" id="UP000044841">
    <property type="component" value="Unassembled WGS sequence"/>
</dbReference>
<dbReference type="GO" id="GO:0005886">
    <property type="term" value="C:plasma membrane"/>
    <property type="evidence" value="ECO:0007669"/>
    <property type="project" value="UniProtKB-SubCell"/>
</dbReference>
<name>A0A0K6G1X1_9AGAM</name>
<feature type="transmembrane region" description="Helical" evidence="3">
    <location>
        <begin position="67"/>
        <end position="88"/>
    </location>
</feature>
<feature type="transmembrane region" description="Helical" evidence="3">
    <location>
        <begin position="298"/>
        <end position="317"/>
    </location>
</feature>
<feature type="transmembrane region" description="Helical" evidence="3">
    <location>
        <begin position="95"/>
        <end position="113"/>
    </location>
</feature>
<dbReference type="Pfam" id="PF07690">
    <property type="entry name" value="MFS_1"/>
    <property type="match status" value="1"/>
</dbReference>
<dbReference type="PANTHER" id="PTHR43702">
    <property type="entry name" value="L-FUCOSE-PROTON SYMPORTER"/>
    <property type="match status" value="1"/>
</dbReference>
<keyword evidence="2" id="KW-1003">Cell membrane</keyword>
<evidence type="ECO:0000256" key="2">
    <source>
        <dbReference type="ARBA" id="ARBA00022475"/>
    </source>
</evidence>
<sequence>MAGGAILMPSGGKDVTWRQKIPPKNVIYPFALVTSLFFLWGFAYGLLDVLNKHFQNTLGITKLQSTGLQVAYFGLGYFAFSPVAGEVLRRRGYKFTIIMGLTFYSVGAILFWPCAKFAGESNKKAIFGGFVVCTAVIACGLASLETSANSYITCLPGTEPSGAAFRLQLSQSFNGIASFAGPFIASKYFFSGENANNLTNVQWVYLAVALMGAFIAFLFIITKLPETSEAELEEQVQVAAEMSGVDATTAQPFYKQYRVFFGWFAQLLYTGAQVTIGSFFINYGAEVVGWSDAKTSNFLSYGLIMFTVGRFVGLAFLAIWPAELLVGLWSIACLVLITCTTFLHGKAGMACLMTVMFFEAPLFPCIFVISTKRMGRHTRRAASLLISAVGGGAIFPPIQGAIADAHGTRISYAINIPAFLYIAGFSLFLWFRHGAQFNLHDEPMAKVESAPETVENSLGSSLRRTQTIESQKIRERAEADIFEDKEKV</sequence>
<feature type="transmembrane region" description="Helical" evidence="3">
    <location>
        <begin position="324"/>
        <end position="343"/>
    </location>
</feature>
<keyword evidence="3" id="KW-0812">Transmembrane</keyword>
<protein>
    <submittedName>
        <fullName evidence="4">L-fucose permease [Haemophilus influenzae Rd KW20]</fullName>
    </submittedName>
</protein>
<evidence type="ECO:0000313" key="5">
    <source>
        <dbReference type="Proteomes" id="UP000044841"/>
    </source>
</evidence>
<dbReference type="GO" id="GO:0022857">
    <property type="term" value="F:transmembrane transporter activity"/>
    <property type="evidence" value="ECO:0007669"/>
    <property type="project" value="InterPro"/>
</dbReference>
<gene>
    <name evidence="4" type="ORF">RSOLAG22IIIB_01036</name>
</gene>
<dbReference type="InterPro" id="IPR011701">
    <property type="entry name" value="MFS"/>
</dbReference>
<feature type="transmembrane region" description="Helical" evidence="3">
    <location>
        <begin position="26"/>
        <end position="47"/>
    </location>
</feature>
<feature type="transmembrane region" description="Helical" evidence="3">
    <location>
        <begin position="125"/>
        <end position="144"/>
    </location>
</feature>
<feature type="transmembrane region" description="Helical" evidence="3">
    <location>
        <begin position="381"/>
        <end position="398"/>
    </location>
</feature>
<feature type="transmembrane region" description="Helical" evidence="3">
    <location>
        <begin position="410"/>
        <end position="431"/>
    </location>
</feature>
<dbReference type="EMBL" id="CYGV01001289">
    <property type="protein sequence ID" value="CUA72369.1"/>
    <property type="molecule type" value="Genomic_DNA"/>
</dbReference>
<dbReference type="SUPFAM" id="SSF103473">
    <property type="entry name" value="MFS general substrate transporter"/>
    <property type="match status" value="1"/>
</dbReference>
<keyword evidence="5" id="KW-1185">Reference proteome</keyword>
<dbReference type="AlphaFoldDB" id="A0A0K6G1X1"/>
<dbReference type="InterPro" id="IPR036259">
    <property type="entry name" value="MFS_trans_sf"/>
</dbReference>
<comment type="subcellular location">
    <subcellularLocation>
        <location evidence="1">Cell inner membrane</location>
        <topology evidence="1">Multi-pass membrane protein</topology>
    </subcellularLocation>
</comment>